<accession>A0A9Y2IB16</accession>
<dbReference type="AlphaFoldDB" id="A0A9Y2IB16"/>
<dbReference type="EMBL" id="CP127294">
    <property type="protein sequence ID" value="WIX77120.1"/>
    <property type="molecule type" value="Genomic_DNA"/>
</dbReference>
<dbReference type="GO" id="GO:0016787">
    <property type="term" value="F:hydrolase activity"/>
    <property type="evidence" value="ECO:0007669"/>
    <property type="project" value="UniProtKB-KW"/>
</dbReference>
<dbReference type="InterPro" id="IPR029058">
    <property type="entry name" value="AB_hydrolase_fold"/>
</dbReference>
<dbReference type="InterPro" id="IPR050471">
    <property type="entry name" value="AB_hydrolase"/>
</dbReference>
<keyword evidence="2" id="KW-0378">Hydrolase</keyword>
<organism evidence="2 3">
    <name type="scientific">Amycolatopsis carbonis</name>
    <dbReference type="NCBI Taxonomy" id="715471"/>
    <lineage>
        <taxon>Bacteria</taxon>
        <taxon>Bacillati</taxon>
        <taxon>Actinomycetota</taxon>
        <taxon>Actinomycetes</taxon>
        <taxon>Pseudonocardiales</taxon>
        <taxon>Pseudonocardiaceae</taxon>
        <taxon>Amycolatopsis</taxon>
    </lineage>
</organism>
<proteinExistence type="predicted"/>
<dbReference type="SUPFAM" id="SSF53474">
    <property type="entry name" value="alpha/beta-Hydrolases"/>
    <property type="match status" value="1"/>
</dbReference>
<dbReference type="Proteomes" id="UP001236014">
    <property type="component" value="Chromosome"/>
</dbReference>
<evidence type="ECO:0000313" key="3">
    <source>
        <dbReference type="Proteomes" id="UP001236014"/>
    </source>
</evidence>
<dbReference type="PANTHER" id="PTHR43433:SF10">
    <property type="entry name" value="AB HYDROLASE-1 DOMAIN-CONTAINING PROTEIN"/>
    <property type="match status" value="1"/>
</dbReference>
<evidence type="ECO:0000259" key="1">
    <source>
        <dbReference type="Pfam" id="PF00561"/>
    </source>
</evidence>
<sequence length="284" mass="30723">MPVVVLDGIATRYETVGAGPPLLMFSPGGFDSTLDNWSGFGRYRDLGFLDAFAADYTCVVFDRRESGRSGGRVERLEWPAYTRQALGLLDHLGIDAAHTMGGCVGCSSAAALAVAAPERVRSMVLFSPAGGPRYRMAQHRRFVRHLAYVAEHGLPAVVGLARSTTAGFSADPRVGPWAAPLRSDETFAKAYAAFDPARYDLLVTASVRGLFDRDTVPGVEPEDLMTCDVPALIVPGQDSSHAPSAARYLQECLPVHEYWDVPVAEQTANTAPARVLEFLRGHER</sequence>
<reference evidence="2 3" key="1">
    <citation type="submission" date="2023-06" db="EMBL/GenBank/DDBJ databases">
        <authorList>
            <person name="Oyuntsetseg B."/>
            <person name="Kim S.B."/>
        </authorList>
    </citation>
    <scope>NUCLEOTIDE SEQUENCE [LARGE SCALE GENOMIC DNA]</scope>
    <source>
        <strain evidence="2 3">2-15</strain>
    </source>
</reference>
<dbReference type="PANTHER" id="PTHR43433">
    <property type="entry name" value="HYDROLASE, ALPHA/BETA FOLD FAMILY PROTEIN"/>
    <property type="match status" value="1"/>
</dbReference>
<gene>
    <name evidence="2" type="ORF">QRX50_37820</name>
</gene>
<dbReference type="KEGG" id="acab:QRX50_37820"/>
<feature type="domain" description="AB hydrolase-1" evidence="1">
    <location>
        <begin position="21"/>
        <end position="133"/>
    </location>
</feature>
<keyword evidence="3" id="KW-1185">Reference proteome</keyword>
<dbReference type="Gene3D" id="3.40.50.1820">
    <property type="entry name" value="alpha/beta hydrolase"/>
    <property type="match status" value="1"/>
</dbReference>
<protein>
    <submittedName>
        <fullName evidence="2">Alpha/beta hydrolase</fullName>
    </submittedName>
</protein>
<dbReference type="RefSeq" id="WP_285967862.1">
    <property type="nucleotide sequence ID" value="NZ_CP127294.1"/>
</dbReference>
<dbReference type="InterPro" id="IPR000073">
    <property type="entry name" value="AB_hydrolase_1"/>
</dbReference>
<evidence type="ECO:0000313" key="2">
    <source>
        <dbReference type="EMBL" id="WIX77120.1"/>
    </source>
</evidence>
<name>A0A9Y2IB16_9PSEU</name>
<dbReference type="Pfam" id="PF00561">
    <property type="entry name" value="Abhydrolase_1"/>
    <property type="match status" value="1"/>
</dbReference>